<reference evidence="2" key="1">
    <citation type="journal article" date="2019" name="Int. J. Syst. Evol. Microbiol.">
        <title>The Global Catalogue of Microorganisms (GCM) 10K type strain sequencing project: providing services to taxonomists for standard genome sequencing and annotation.</title>
        <authorList>
            <consortium name="The Broad Institute Genomics Platform"/>
            <consortium name="The Broad Institute Genome Sequencing Center for Infectious Disease"/>
            <person name="Wu L."/>
            <person name="Ma J."/>
        </authorList>
    </citation>
    <scope>NUCLEOTIDE SEQUENCE [LARGE SCALE GENOMIC DNA]</scope>
    <source>
        <strain evidence="2">CGMCC 4.1530</strain>
    </source>
</reference>
<evidence type="ECO:0000313" key="1">
    <source>
        <dbReference type="EMBL" id="MFC6363585.1"/>
    </source>
</evidence>
<sequence>MKSQMLQMKLHELHITPFHSRPRVSNDNAYAESLFRTLKYVPQWPSSGLRTLSDARRWVEKFTRWSVTTAYAM</sequence>
<dbReference type="SUPFAM" id="SSF53098">
    <property type="entry name" value="Ribonuclease H-like"/>
    <property type="match status" value="1"/>
</dbReference>
<dbReference type="RefSeq" id="WP_343876543.1">
    <property type="nucleotide sequence ID" value="NZ_BAAAFW010000003.1"/>
</dbReference>
<organism evidence="1 2">
    <name type="scientific">Tatumella punctata</name>
    <dbReference type="NCBI Taxonomy" id="399969"/>
    <lineage>
        <taxon>Bacteria</taxon>
        <taxon>Pseudomonadati</taxon>
        <taxon>Pseudomonadota</taxon>
        <taxon>Gammaproteobacteria</taxon>
        <taxon>Enterobacterales</taxon>
        <taxon>Erwiniaceae</taxon>
        <taxon>Tatumella</taxon>
    </lineage>
</organism>
<name>A0ABW1VUH1_9GAMM</name>
<dbReference type="Proteomes" id="UP001596215">
    <property type="component" value="Unassembled WGS sequence"/>
</dbReference>
<gene>
    <name evidence="1" type="ORF">ACFP73_16105</name>
</gene>
<dbReference type="InterPro" id="IPR012337">
    <property type="entry name" value="RNaseH-like_sf"/>
</dbReference>
<comment type="caution">
    <text evidence="1">The sequence shown here is derived from an EMBL/GenBank/DDBJ whole genome shotgun (WGS) entry which is preliminary data.</text>
</comment>
<proteinExistence type="predicted"/>
<accession>A0ABW1VUH1</accession>
<evidence type="ECO:0000313" key="2">
    <source>
        <dbReference type="Proteomes" id="UP001596215"/>
    </source>
</evidence>
<protein>
    <recommendedName>
        <fullName evidence="3">Integrase catalytic domain-containing protein</fullName>
    </recommendedName>
</protein>
<dbReference type="EMBL" id="JBHSUC010000036">
    <property type="protein sequence ID" value="MFC6363585.1"/>
    <property type="molecule type" value="Genomic_DNA"/>
</dbReference>
<keyword evidence="2" id="KW-1185">Reference proteome</keyword>
<evidence type="ECO:0008006" key="3">
    <source>
        <dbReference type="Google" id="ProtNLM"/>
    </source>
</evidence>